<protein>
    <recommendedName>
        <fullName evidence="3">DUF333 domain-containing protein</fullName>
    </recommendedName>
</protein>
<keyword evidence="2" id="KW-1185">Reference proteome</keyword>
<organism evidence="1 2">
    <name type="scientific">Persicimonas caeni</name>
    <dbReference type="NCBI Taxonomy" id="2292766"/>
    <lineage>
        <taxon>Bacteria</taxon>
        <taxon>Deltaproteobacteria</taxon>
        <taxon>Bradymonadales</taxon>
        <taxon>Bradymonadaceae</taxon>
        <taxon>Persicimonas</taxon>
    </lineage>
</organism>
<dbReference type="AlphaFoldDB" id="A0A4Y6PVC4"/>
<reference evidence="1 2" key="1">
    <citation type="submission" date="2019-06" db="EMBL/GenBank/DDBJ databases">
        <title>Persicimonas caeni gen. nov., sp. nov., a predatory bacterium isolated from solar saltern.</title>
        <authorList>
            <person name="Wang S."/>
        </authorList>
    </citation>
    <scope>NUCLEOTIDE SEQUENCE [LARGE SCALE GENOMIC DNA]</scope>
    <source>
        <strain evidence="1 2">YN101</strain>
    </source>
</reference>
<accession>A0A4Y6PVC4</accession>
<evidence type="ECO:0000313" key="1">
    <source>
        <dbReference type="EMBL" id="QDG52276.1"/>
    </source>
</evidence>
<evidence type="ECO:0000313" key="2">
    <source>
        <dbReference type="Proteomes" id="UP000315995"/>
    </source>
</evidence>
<gene>
    <name evidence="1" type="ORF">FIV42_16480</name>
</gene>
<proteinExistence type="predicted"/>
<dbReference type="Proteomes" id="UP000315995">
    <property type="component" value="Chromosome"/>
</dbReference>
<name>A0A4Y6PVC4_PERCE</name>
<dbReference type="EMBL" id="CP041186">
    <property type="protein sequence ID" value="QDG52276.1"/>
    <property type="molecule type" value="Genomic_DNA"/>
</dbReference>
<dbReference type="RefSeq" id="WP_141198748.1">
    <property type="nucleotide sequence ID" value="NZ_CP041186.1"/>
</dbReference>
<sequence>MTRLLISLVAAVLLAGCPQPNEVSGPVDVCEKIGQQCRMGGGKLGVCNMKPDGTFECVSQH</sequence>
<evidence type="ECO:0008006" key="3">
    <source>
        <dbReference type="Google" id="ProtNLM"/>
    </source>
</evidence>
<accession>A0A5B8Y876</accession>
<dbReference type="PROSITE" id="PS51257">
    <property type="entry name" value="PROKAR_LIPOPROTEIN"/>
    <property type="match status" value="1"/>
</dbReference>